<name>A0A831PJD4_9BACT</name>
<comment type="caution">
    <text evidence="1">The sequence shown here is derived from an EMBL/GenBank/DDBJ whole genome shotgun (WGS) entry which is preliminary data.</text>
</comment>
<proteinExistence type="predicted"/>
<dbReference type="AlphaFoldDB" id="A0A831PJD4"/>
<evidence type="ECO:0008006" key="2">
    <source>
        <dbReference type="Google" id="ProtNLM"/>
    </source>
</evidence>
<evidence type="ECO:0000313" key="1">
    <source>
        <dbReference type="EMBL" id="HDR51634.1"/>
    </source>
</evidence>
<organism evidence="1">
    <name type="scientific">Mariniphaga anaerophila</name>
    <dbReference type="NCBI Taxonomy" id="1484053"/>
    <lineage>
        <taxon>Bacteria</taxon>
        <taxon>Pseudomonadati</taxon>
        <taxon>Bacteroidota</taxon>
        <taxon>Bacteroidia</taxon>
        <taxon>Marinilabiliales</taxon>
        <taxon>Prolixibacteraceae</taxon>
        <taxon>Mariniphaga</taxon>
    </lineage>
</organism>
<accession>A0A831PJD4</accession>
<reference evidence="1" key="1">
    <citation type="journal article" date="2020" name="mSystems">
        <title>Genome- and Community-Level Interaction Insights into Carbon Utilization and Element Cycling Functions of Hydrothermarchaeota in Hydrothermal Sediment.</title>
        <authorList>
            <person name="Zhou Z."/>
            <person name="Liu Y."/>
            <person name="Xu W."/>
            <person name="Pan J."/>
            <person name="Luo Z.H."/>
            <person name="Li M."/>
        </authorList>
    </citation>
    <scope>NUCLEOTIDE SEQUENCE [LARGE SCALE GENOMIC DNA]</scope>
    <source>
        <strain evidence="1">SpSt-1217</strain>
    </source>
</reference>
<sequence length="78" mass="8953">MDIQTLKLDLVSKIINIEKPAILIEINKILQKESKTDWWDQLPVEVQDSILEGIADVQQGNVFTHEHIVQKATQKYGL</sequence>
<gene>
    <name evidence="1" type="ORF">ENN90_08455</name>
</gene>
<dbReference type="EMBL" id="DSDK01000465">
    <property type="protein sequence ID" value="HDR51634.1"/>
    <property type="molecule type" value="Genomic_DNA"/>
</dbReference>
<protein>
    <recommendedName>
        <fullName evidence="2">Addiction module component</fullName>
    </recommendedName>
</protein>
<dbReference type="Proteomes" id="UP000886047">
    <property type="component" value="Unassembled WGS sequence"/>
</dbReference>